<dbReference type="InterPro" id="IPR043128">
    <property type="entry name" value="Rev_trsase/Diguanyl_cyclase"/>
</dbReference>
<dbReference type="GO" id="GO:0006281">
    <property type="term" value="P:DNA repair"/>
    <property type="evidence" value="ECO:0007669"/>
    <property type="project" value="InterPro"/>
</dbReference>
<dbReference type="GO" id="GO:0042276">
    <property type="term" value="P:error-prone translesion synthesis"/>
    <property type="evidence" value="ECO:0007669"/>
    <property type="project" value="TreeGrafter"/>
</dbReference>
<dbReference type="InterPro" id="IPR043502">
    <property type="entry name" value="DNA/RNA_pol_sf"/>
</dbReference>
<dbReference type="InterPro" id="IPR001126">
    <property type="entry name" value="UmuC"/>
</dbReference>
<dbReference type="PROSITE" id="PS50173">
    <property type="entry name" value="UMUC"/>
    <property type="match status" value="1"/>
</dbReference>
<dbReference type="Pfam" id="PF11799">
    <property type="entry name" value="IMS_C"/>
    <property type="match status" value="1"/>
</dbReference>
<dbReference type="InterPro" id="IPR050116">
    <property type="entry name" value="DNA_polymerase-Y"/>
</dbReference>
<proteinExistence type="inferred from homology"/>
<accession>A0A3P3XKH9</accession>
<dbReference type="GO" id="GO:0005829">
    <property type="term" value="C:cytosol"/>
    <property type="evidence" value="ECO:0007669"/>
    <property type="project" value="TreeGrafter"/>
</dbReference>
<gene>
    <name evidence="3" type="ORF">SPIROBIBN47_350005</name>
</gene>
<dbReference type="Gene3D" id="3.40.1170.60">
    <property type="match status" value="1"/>
</dbReference>
<feature type="domain" description="UmuC" evidence="2">
    <location>
        <begin position="6"/>
        <end position="187"/>
    </location>
</feature>
<evidence type="ECO:0000259" key="2">
    <source>
        <dbReference type="PROSITE" id="PS50173"/>
    </source>
</evidence>
<reference evidence="3" key="1">
    <citation type="submission" date="2017-02" db="EMBL/GenBank/DDBJ databases">
        <authorList>
            <person name="Regsiter A."/>
            <person name="William W."/>
        </authorList>
    </citation>
    <scope>NUCLEOTIDE SEQUENCE</scope>
    <source>
        <strain evidence="3">Bib</strain>
    </source>
</reference>
<dbReference type="PANTHER" id="PTHR11076:SF33">
    <property type="entry name" value="DNA POLYMERASE KAPPA"/>
    <property type="match status" value="1"/>
</dbReference>
<name>A0A3P3XKH9_9SPIR</name>
<dbReference type="InterPro" id="IPR017961">
    <property type="entry name" value="DNA_pol_Y-fam_little_finger"/>
</dbReference>
<organism evidence="3">
    <name type="scientific">uncultured spirochete</name>
    <dbReference type="NCBI Taxonomy" id="156406"/>
    <lineage>
        <taxon>Bacteria</taxon>
        <taxon>Pseudomonadati</taxon>
        <taxon>Spirochaetota</taxon>
        <taxon>Spirochaetia</taxon>
        <taxon>Spirochaetales</taxon>
        <taxon>environmental samples</taxon>
    </lineage>
</organism>
<protein>
    <submittedName>
        <fullName evidence="3">Putative DNA-directed DNA polymerase</fullName>
    </submittedName>
</protein>
<dbReference type="GO" id="GO:0003684">
    <property type="term" value="F:damaged DNA binding"/>
    <property type="evidence" value="ECO:0007669"/>
    <property type="project" value="InterPro"/>
</dbReference>
<keyword evidence="3" id="KW-0239">DNA-directed DNA polymerase</keyword>
<dbReference type="PANTHER" id="PTHR11076">
    <property type="entry name" value="DNA REPAIR POLYMERASE UMUC / TRANSFERASE FAMILY MEMBER"/>
    <property type="match status" value="1"/>
</dbReference>
<dbReference type="EMBL" id="FWDM01000029">
    <property type="protein sequence ID" value="SLM14623.1"/>
    <property type="molecule type" value="Genomic_DNA"/>
</dbReference>
<dbReference type="SUPFAM" id="SSF56672">
    <property type="entry name" value="DNA/RNA polymerases"/>
    <property type="match status" value="1"/>
</dbReference>
<dbReference type="AlphaFoldDB" id="A0A3P3XKH9"/>
<dbReference type="Pfam" id="PF00817">
    <property type="entry name" value="IMS"/>
    <property type="match status" value="1"/>
</dbReference>
<keyword evidence="3" id="KW-0548">Nucleotidyltransferase</keyword>
<evidence type="ECO:0000256" key="1">
    <source>
        <dbReference type="ARBA" id="ARBA00010945"/>
    </source>
</evidence>
<evidence type="ECO:0000313" key="3">
    <source>
        <dbReference type="EMBL" id="SLM14623.1"/>
    </source>
</evidence>
<dbReference type="Gene3D" id="3.30.70.270">
    <property type="match status" value="1"/>
</dbReference>
<dbReference type="GO" id="GO:0009432">
    <property type="term" value="P:SOS response"/>
    <property type="evidence" value="ECO:0007669"/>
    <property type="project" value="TreeGrafter"/>
</dbReference>
<sequence>MTSGTIIHVNVIGLMAAVEEIVDPGVRGRPFVVARPDIPRAIVLDLSPEAYREGVRRGMLVQTACARVRALKVVPPRPELYEKVDQSLLEAAFCFTPLVERAGRGHLFLDVNGTRRLFGAPEDVARRLLGEIADQTGLVPTVALASTKTAAKVASRVFRPFGFAPLSVNDEGELVARQPVELLPGVGVKLLPRLISLEIGEIGTLASLSMDEAQAISARGPELVLRARCVDDSPVNPEPPSRRMLAGETVFEPDCADPDLLAWRAREIVAELGFRMRKEGFGAHFVMAKLVYTDGAVASRSVRAGQGASFVADIQLCEAAERAVRQAWERRVRVRKLQIELGGFEPAGPELDLFEPLPFFKAEPEIDSTGIQTRRIAMHMRVQSALDRVHGKYGQSAIVPAAAFLYREGSLVC</sequence>
<dbReference type="GO" id="GO:0003887">
    <property type="term" value="F:DNA-directed DNA polymerase activity"/>
    <property type="evidence" value="ECO:0007669"/>
    <property type="project" value="UniProtKB-KW"/>
</dbReference>
<keyword evidence="3" id="KW-0808">Transferase</keyword>
<comment type="similarity">
    <text evidence="1">Belongs to the DNA polymerase type-Y family.</text>
</comment>